<reference evidence="3 4" key="1">
    <citation type="submission" date="2022-12" db="EMBL/GenBank/DDBJ databases">
        <title>Chromosome-level genome assembly of true bugs.</title>
        <authorList>
            <person name="Ma L."/>
            <person name="Li H."/>
        </authorList>
    </citation>
    <scope>NUCLEOTIDE SEQUENCE [LARGE SCALE GENOMIC DNA]</scope>
    <source>
        <strain evidence="3">Lab_2022b</strain>
    </source>
</reference>
<gene>
    <name evidence="3" type="ORF">O3M35_006321</name>
</gene>
<evidence type="ECO:0000259" key="2">
    <source>
        <dbReference type="Pfam" id="PF16012"/>
    </source>
</evidence>
<feature type="region of interest" description="Disordered" evidence="1">
    <location>
        <begin position="81"/>
        <end position="129"/>
    </location>
</feature>
<feature type="compositionally biased region" description="Basic and acidic residues" evidence="1">
    <location>
        <begin position="81"/>
        <end position="92"/>
    </location>
</feature>
<organism evidence="3 4">
    <name type="scientific">Rhynocoris fuscipes</name>
    <dbReference type="NCBI Taxonomy" id="488301"/>
    <lineage>
        <taxon>Eukaryota</taxon>
        <taxon>Metazoa</taxon>
        <taxon>Ecdysozoa</taxon>
        <taxon>Arthropoda</taxon>
        <taxon>Hexapoda</taxon>
        <taxon>Insecta</taxon>
        <taxon>Pterygota</taxon>
        <taxon>Neoptera</taxon>
        <taxon>Paraneoptera</taxon>
        <taxon>Hemiptera</taxon>
        <taxon>Heteroptera</taxon>
        <taxon>Panheteroptera</taxon>
        <taxon>Cimicomorpha</taxon>
        <taxon>Reduviidae</taxon>
        <taxon>Harpactorinae</taxon>
        <taxon>Harpactorini</taxon>
        <taxon>Rhynocoris</taxon>
    </lineage>
</organism>
<protein>
    <recommendedName>
        <fullName evidence="2">DUF4780 domain-containing protein</fullName>
    </recommendedName>
</protein>
<name>A0AAW1DEK5_9HEMI</name>
<feature type="region of interest" description="Disordered" evidence="1">
    <location>
        <begin position="1"/>
        <end position="31"/>
    </location>
</feature>
<dbReference type="Proteomes" id="UP001461498">
    <property type="component" value="Unassembled WGS sequence"/>
</dbReference>
<dbReference type="Pfam" id="PF16012">
    <property type="entry name" value="DUF4780"/>
    <property type="match status" value="1"/>
</dbReference>
<proteinExistence type="predicted"/>
<evidence type="ECO:0000256" key="1">
    <source>
        <dbReference type="SAM" id="MobiDB-lite"/>
    </source>
</evidence>
<keyword evidence="4" id="KW-1185">Reference proteome</keyword>
<dbReference type="EMBL" id="JAPXFL010000003">
    <property type="protein sequence ID" value="KAK9508862.1"/>
    <property type="molecule type" value="Genomic_DNA"/>
</dbReference>
<sequence>MEDQNRKGPQSMGKEGAKFPKKVSGGVEEQGAQVVRCTCSKQKQEEGVGVGVGQETVPQVQHPVLKEGIQIIEDISLEDSRLKSPSKVEQKETLLGSSKASGEAGTSSKSRKRKKKKKKTSQSTVTLDSVKSDVKKARMDDSKCNLQIAIVRADGEAMMEADADHLREHLVSIMVSDEKRGCGTSEEDWWPEYEESGLVGEGMFLITCLNQRTRDWTIGQPIQPRGDVAYKIIEGEDVPKMIRVSAWIPGKKHTDMAHVFRVLAGQNKGLKTEGWRVLYSAPREKGMWMVLLIDPHSASILEKRDWRPCYELTRIPFKKMDRKGQA</sequence>
<feature type="domain" description="DUF4780" evidence="2">
    <location>
        <begin position="146"/>
        <end position="318"/>
    </location>
</feature>
<dbReference type="InterPro" id="IPR031961">
    <property type="entry name" value="DUF4780"/>
</dbReference>
<evidence type="ECO:0000313" key="3">
    <source>
        <dbReference type="EMBL" id="KAK9508862.1"/>
    </source>
</evidence>
<dbReference type="AlphaFoldDB" id="A0AAW1DEK5"/>
<feature type="compositionally biased region" description="Basic residues" evidence="1">
    <location>
        <begin position="109"/>
        <end position="120"/>
    </location>
</feature>
<comment type="caution">
    <text evidence="3">The sequence shown here is derived from an EMBL/GenBank/DDBJ whole genome shotgun (WGS) entry which is preliminary data.</text>
</comment>
<evidence type="ECO:0000313" key="4">
    <source>
        <dbReference type="Proteomes" id="UP001461498"/>
    </source>
</evidence>
<accession>A0AAW1DEK5</accession>